<reference evidence="3" key="1">
    <citation type="submission" date="2020-06" db="EMBL/GenBank/DDBJ databases">
        <title>Characterization of fructooligosaccharide metabolism and fructooligosaccharide-degrading enzymes in human commensal butyrate producers.</title>
        <authorList>
            <person name="Tanno H."/>
            <person name="Fujii T."/>
            <person name="Hirano K."/>
            <person name="Maeno S."/>
            <person name="Tonozuka T."/>
            <person name="Sakamoto M."/>
            <person name="Ohkuma M."/>
            <person name="Tochio T."/>
            <person name="Endo A."/>
        </authorList>
    </citation>
    <scope>NUCLEOTIDE SEQUENCE</scope>
    <source>
        <strain evidence="3">JCM 17466</strain>
    </source>
</reference>
<keyword evidence="1" id="KW-0472">Membrane</keyword>
<protein>
    <recommendedName>
        <fullName evidence="2">Ig-like domain-containing protein</fullName>
    </recommendedName>
</protein>
<evidence type="ECO:0000313" key="3">
    <source>
        <dbReference type="EMBL" id="GFO85684.1"/>
    </source>
</evidence>
<comment type="caution">
    <text evidence="3">The sequence shown here is derived from an EMBL/GenBank/DDBJ whole genome shotgun (WGS) entry which is preliminary data.</text>
</comment>
<evidence type="ECO:0000313" key="4">
    <source>
        <dbReference type="Proteomes" id="UP000613208"/>
    </source>
</evidence>
<dbReference type="RefSeq" id="WP_201311380.1">
    <property type="nucleotide sequence ID" value="NZ_BLYI01000043.1"/>
</dbReference>
<keyword evidence="1" id="KW-1133">Transmembrane helix</keyword>
<proteinExistence type="predicted"/>
<feature type="domain" description="Ig-like" evidence="2">
    <location>
        <begin position="269"/>
        <end position="388"/>
    </location>
</feature>
<gene>
    <name evidence="3" type="ORF">ANBU17_20310</name>
</gene>
<dbReference type="EMBL" id="BLYI01000043">
    <property type="protein sequence ID" value="GFO85684.1"/>
    <property type="molecule type" value="Genomic_DNA"/>
</dbReference>
<dbReference type="AlphaFoldDB" id="A0A916Q773"/>
<accession>A0A916Q773</accession>
<evidence type="ECO:0000259" key="2">
    <source>
        <dbReference type="Pfam" id="PF13750"/>
    </source>
</evidence>
<evidence type="ECO:0000256" key="1">
    <source>
        <dbReference type="SAM" id="Phobius"/>
    </source>
</evidence>
<dbReference type="Pfam" id="PF13750">
    <property type="entry name" value="Big_3_3"/>
    <property type="match status" value="1"/>
</dbReference>
<organism evidence="3 4">
    <name type="scientific">Anaerostipes butyraticus</name>
    <dbReference type="NCBI Taxonomy" id="645466"/>
    <lineage>
        <taxon>Bacteria</taxon>
        <taxon>Bacillati</taxon>
        <taxon>Bacillota</taxon>
        <taxon>Clostridia</taxon>
        <taxon>Lachnospirales</taxon>
        <taxon>Lachnospiraceae</taxon>
        <taxon>Anaerostipes</taxon>
    </lineage>
</organism>
<dbReference type="Proteomes" id="UP000613208">
    <property type="component" value="Unassembled WGS sequence"/>
</dbReference>
<name>A0A916Q773_9FIRM</name>
<feature type="transmembrane region" description="Helical" evidence="1">
    <location>
        <begin position="670"/>
        <end position="688"/>
    </location>
</feature>
<sequence>MKKRYQIIPAAAGICLAIWILSAAAVRIRGNYKPWELTWSREEEMPYFRSAAHLKIQLKEGADSSQIKVFVNSRQQDLLWLEEKTTELFFEEEGFYEVEIRHKDGEYYHRRIYVELSDPSAPKISTGGYKEGIWTKEDVALKLLGAKSLTGIDHYEYRGEGGEWKEVLDEKIFLDETMDERVQARAVSKAGRQGEISEIRIKIWKIRPNKVKLYCKEKSTNGWFRKIPVIYWEHQLLEGGPETKLYFELICLDSGKKKVTEGEIPEIREEGRYQLSAWAKDEAGNRSETTEPLNLWIDFGAPEISIWGADQIKNGFCRRKQTVCIWINDKNITPSSMKIQTSGKRLLGWKPMGNGYYTAVVFQKQGKHYLKAEARDQGGNKTEKKMTFVLDDQKPEICIRGIENHKTYRKNIKPEISIRDENLYRSRIEILCGGEKITDRILSRDGHYTITAAAEDKAGNRTEVKKVFTINKAGILISFQSPEINGKIINKKKFQPSFLVKSMDPVQVIGFMVNGRSEACESEKDIIRLKNPLEENGPYEIRLILSDASGNYGISKNIKFTYDTKPPEIQILGLDPNGKISYGKEILISLRQKEDILESVCIDGKKAEIVEGKAKAAAEDLGRHRLSILARDMAGNEIKKEIWFTVEKAVPQIIKEAVRKNGTGKGLRCIFYGGILLAVCGAGAVQIIKKRGTRL</sequence>
<keyword evidence="1" id="KW-0812">Transmembrane</keyword>
<keyword evidence="4" id="KW-1185">Reference proteome</keyword>
<dbReference type="InterPro" id="IPR022038">
    <property type="entry name" value="Ig-like_bact"/>
</dbReference>